<proteinExistence type="predicted"/>
<accession>A0A1I6CQ16</accession>
<sequence length="143" mass="16125">MDGVLRIIDANLNRLREGLRVIEDTIRFINDDRESTLVLKDARHTLENLVNELPGGYMALLKSRDSAGDVGAGLNTDSEMTRRTHGEILTANFKRAQEAARVLEEYGKIFSVEQAVEIKKIRFLLYGLEKELIPAHDNNTSSQ</sequence>
<dbReference type="InterPro" id="IPR041397">
    <property type="entry name" value="ThiD2"/>
</dbReference>
<dbReference type="Proteomes" id="UP000199584">
    <property type="component" value="Unassembled WGS sequence"/>
</dbReference>
<dbReference type="STRING" id="39060.SAMN05660706_101159"/>
<evidence type="ECO:0000259" key="1">
    <source>
        <dbReference type="Pfam" id="PF17792"/>
    </source>
</evidence>
<keyword evidence="3" id="KW-1185">Reference proteome</keyword>
<dbReference type="AlphaFoldDB" id="A0A1I6CQ16"/>
<evidence type="ECO:0000313" key="3">
    <source>
        <dbReference type="Proteomes" id="UP000199584"/>
    </source>
</evidence>
<gene>
    <name evidence="2" type="ORF">SAMN05660706_101159</name>
</gene>
<feature type="domain" description="ThiD2" evidence="1">
    <location>
        <begin position="6"/>
        <end position="131"/>
    </location>
</feature>
<dbReference type="EMBL" id="FOYM01000001">
    <property type="protein sequence ID" value="SFQ95254.1"/>
    <property type="molecule type" value="Genomic_DNA"/>
</dbReference>
<dbReference type="OrthoDB" id="9812206at2"/>
<name>A0A1I6CQ16_9FIRM</name>
<dbReference type="Pfam" id="PF17792">
    <property type="entry name" value="ThiD2"/>
    <property type="match status" value="1"/>
</dbReference>
<organism evidence="2 3">
    <name type="scientific">Desulfoscipio geothermicus DSM 3669</name>
    <dbReference type="NCBI Taxonomy" id="1121426"/>
    <lineage>
        <taxon>Bacteria</taxon>
        <taxon>Bacillati</taxon>
        <taxon>Bacillota</taxon>
        <taxon>Clostridia</taxon>
        <taxon>Eubacteriales</taxon>
        <taxon>Desulfallaceae</taxon>
        <taxon>Desulfoscipio</taxon>
    </lineage>
</organism>
<reference evidence="3" key="1">
    <citation type="submission" date="2016-10" db="EMBL/GenBank/DDBJ databases">
        <authorList>
            <person name="Varghese N."/>
            <person name="Submissions S."/>
        </authorList>
    </citation>
    <scope>NUCLEOTIDE SEQUENCE [LARGE SCALE GENOMIC DNA]</scope>
    <source>
        <strain evidence="3">DSM 3669</strain>
    </source>
</reference>
<protein>
    <submittedName>
        <fullName evidence="2">Thiamine-phosphate pyrophosphorylase</fullName>
    </submittedName>
</protein>
<evidence type="ECO:0000313" key="2">
    <source>
        <dbReference type="EMBL" id="SFQ95254.1"/>
    </source>
</evidence>